<proteinExistence type="predicted"/>
<keyword evidence="2" id="KW-1185">Reference proteome</keyword>
<dbReference type="RefSeq" id="WP_408621913.1">
    <property type="nucleotide sequence ID" value="NZ_JBEQCT010000001.1"/>
</dbReference>
<dbReference type="EMBL" id="JBEQCT010000001">
    <property type="protein sequence ID" value="MFM2483753.1"/>
    <property type="molecule type" value="Genomic_DNA"/>
</dbReference>
<organism evidence="1 2">
    <name type="scientific">Celerinatantimonas yamalensis</name>
    <dbReference type="NCBI Taxonomy" id="559956"/>
    <lineage>
        <taxon>Bacteria</taxon>
        <taxon>Pseudomonadati</taxon>
        <taxon>Pseudomonadota</taxon>
        <taxon>Gammaproteobacteria</taxon>
        <taxon>Celerinatantimonadaceae</taxon>
        <taxon>Celerinatantimonas</taxon>
    </lineage>
</organism>
<protein>
    <recommendedName>
        <fullName evidence="3">Lipoprotein SmpA/OmlA domain-containing protein</fullName>
    </recommendedName>
</protein>
<comment type="caution">
    <text evidence="1">The sequence shown here is derived from an EMBL/GenBank/DDBJ whole genome shotgun (WGS) entry which is preliminary data.</text>
</comment>
<evidence type="ECO:0000313" key="1">
    <source>
        <dbReference type="EMBL" id="MFM2483753.1"/>
    </source>
</evidence>
<accession>A0ABW9G3Y9</accession>
<evidence type="ECO:0008006" key="3">
    <source>
        <dbReference type="Google" id="ProtNLM"/>
    </source>
</evidence>
<reference evidence="1 2" key="1">
    <citation type="journal article" date="2013" name="Int. J. Syst. Evol. Microbiol.">
        <title>Celerinatantimonas yamalensis sp. nov., a cold-adapted diazotrophic bacterium from a cold permafrost brine.</title>
        <authorList>
            <person name="Shcherbakova V."/>
            <person name="Chuvilskaya N."/>
            <person name="Rivkina E."/>
            <person name="Demidov N."/>
            <person name="Uchaeva V."/>
            <person name="Suetin S."/>
            <person name="Suzina N."/>
            <person name="Gilichinsky D."/>
        </authorList>
    </citation>
    <scope>NUCLEOTIDE SEQUENCE [LARGE SCALE GENOMIC DNA]</scope>
    <source>
        <strain evidence="1 2">C7</strain>
    </source>
</reference>
<evidence type="ECO:0000313" key="2">
    <source>
        <dbReference type="Proteomes" id="UP001629953"/>
    </source>
</evidence>
<sequence length="139" mass="16050">MQLFKGEALDLHGALHWFMDGRMADDKRTPMTQFKYSMMFPVLLLCSLLLAGCTLLGGTTITDSKVAQIERNYTSDDELLQMFGQPYIKMTEGNNRQRWTYYSDTADNQSSWFRSSAQHKTLIILLADGVVRDYRYTKN</sequence>
<name>A0ABW9G3Y9_9GAMM</name>
<gene>
    <name evidence="1" type="ORF">ABUE30_01470</name>
</gene>
<dbReference type="Proteomes" id="UP001629953">
    <property type="component" value="Unassembled WGS sequence"/>
</dbReference>